<name>A0A841JT22_9SPHI</name>
<sequence length="167" mass="18966">MSTSPTTKSTSLISESVLLAETSSDTFSANYVIHAYEQGHKKGMRDKMIELETDVKSQFLNNRDFTINTVNSLIVDFIKDGVMSPMGWIKSEGTDDFDVIIAIPQEKYLSPDFDKYYIKANELETQSNNPAFHLNIRFINGTKQINEEKLFCDGYKLKFEVKASPKS</sequence>
<dbReference type="AlphaFoldDB" id="A0A841JT22"/>
<reference evidence="1 2" key="1">
    <citation type="submission" date="2020-08" db="EMBL/GenBank/DDBJ databases">
        <title>Genomic Encyclopedia of Type Strains, Phase IV (KMG-V): Genome sequencing to study the core and pangenomes of soil and plant-associated prokaryotes.</title>
        <authorList>
            <person name="Whitman W."/>
        </authorList>
    </citation>
    <scope>NUCLEOTIDE SEQUENCE [LARGE SCALE GENOMIC DNA]</scope>
    <source>
        <strain evidence="1 2">MP601</strain>
    </source>
</reference>
<accession>A0A841JT22</accession>
<organism evidence="1 2">
    <name type="scientific">Mucilaginibacter lappiensis</name>
    <dbReference type="NCBI Taxonomy" id="354630"/>
    <lineage>
        <taxon>Bacteria</taxon>
        <taxon>Pseudomonadati</taxon>
        <taxon>Bacteroidota</taxon>
        <taxon>Sphingobacteriia</taxon>
        <taxon>Sphingobacteriales</taxon>
        <taxon>Sphingobacteriaceae</taxon>
        <taxon>Mucilaginibacter</taxon>
    </lineage>
</organism>
<gene>
    <name evidence="1" type="ORF">HDF22_005576</name>
</gene>
<dbReference type="RefSeq" id="WP_183589924.1">
    <property type="nucleotide sequence ID" value="NZ_JACHCA010000024.1"/>
</dbReference>
<evidence type="ECO:0000313" key="1">
    <source>
        <dbReference type="EMBL" id="MBB6131425.1"/>
    </source>
</evidence>
<comment type="caution">
    <text evidence="1">The sequence shown here is derived from an EMBL/GenBank/DDBJ whole genome shotgun (WGS) entry which is preliminary data.</text>
</comment>
<protein>
    <recommendedName>
        <fullName evidence="3">Nucleotidyltransferase domain-containing protein</fullName>
    </recommendedName>
</protein>
<proteinExistence type="predicted"/>
<evidence type="ECO:0008006" key="3">
    <source>
        <dbReference type="Google" id="ProtNLM"/>
    </source>
</evidence>
<evidence type="ECO:0000313" key="2">
    <source>
        <dbReference type="Proteomes" id="UP000548326"/>
    </source>
</evidence>
<dbReference type="EMBL" id="JACHCA010000024">
    <property type="protein sequence ID" value="MBB6131425.1"/>
    <property type="molecule type" value="Genomic_DNA"/>
</dbReference>
<dbReference type="Proteomes" id="UP000548326">
    <property type="component" value="Unassembled WGS sequence"/>
</dbReference>